<proteinExistence type="inferred from homology"/>
<dbReference type="RefSeq" id="WP_344978504.1">
    <property type="nucleotide sequence ID" value="NZ_BAABFN010000004.1"/>
</dbReference>
<dbReference type="InterPro" id="IPR005872">
    <property type="entry name" value="SUI1_arc_bac"/>
</dbReference>
<dbReference type="Gene3D" id="3.30.780.10">
    <property type="entry name" value="SUI1-like domain"/>
    <property type="match status" value="1"/>
</dbReference>
<dbReference type="PANTHER" id="PTHR12789:SF0">
    <property type="entry name" value="DENSITY-REGULATED PROTEIN"/>
    <property type="match status" value="1"/>
</dbReference>
<evidence type="ECO:0000259" key="4">
    <source>
        <dbReference type="PROSITE" id="PS50296"/>
    </source>
</evidence>
<evidence type="ECO:0000313" key="5">
    <source>
        <dbReference type="EMBL" id="GAA4310247.1"/>
    </source>
</evidence>
<dbReference type="Pfam" id="PF01253">
    <property type="entry name" value="SUI1"/>
    <property type="match status" value="1"/>
</dbReference>
<dbReference type="PROSITE" id="PS50296">
    <property type="entry name" value="SUI1"/>
    <property type="match status" value="1"/>
</dbReference>
<accession>A0ABP8FSN9</accession>
<evidence type="ECO:0000256" key="3">
    <source>
        <dbReference type="ARBA" id="ARBA00022917"/>
    </source>
</evidence>
<dbReference type="EMBL" id="BAABFN010000004">
    <property type="protein sequence ID" value="GAA4310247.1"/>
    <property type="molecule type" value="Genomic_DNA"/>
</dbReference>
<dbReference type="PIRSF" id="PIRSF037511">
    <property type="entry name" value="Transl_init_SUI1_pro"/>
    <property type="match status" value="1"/>
</dbReference>
<gene>
    <name evidence="5" type="ORF">GCM10023143_18610</name>
</gene>
<protein>
    <submittedName>
        <fullName evidence="5">Translation initiation factor</fullName>
    </submittedName>
</protein>
<keyword evidence="6" id="KW-1185">Reference proteome</keyword>
<evidence type="ECO:0000313" key="6">
    <source>
        <dbReference type="Proteomes" id="UP001501207"/>
    </source>
</evidence>
<dbReference type="SUPFAM" id="SSF55159">
    <property type="entry name" value="eIF1-like"/>
    <property type="match status" value="1"/>
</dbReference>
<dbReference type="InterPro" id="IPR036877">
    <property type="entry name" value="SUI1_dom_sf"/>
</dbReference>
<evidence type="ECO:0000256" key="2">
    <source>
        <dbReference type="ARBA" id="ARBA00022845"/>
    </source>
</evidence>
<dbReference type="PANTHER" id="PTHR12789">
    <property type="entry name" value="DENSITY-REGULATED PROTEIN HOMOLOG"/>
    <property type="match status" value="1"/>
</dbReference>
<comment type="similarity">
    <text evidence="1">Belongs to the SUI1 family.</text>
</comment>
<reference evidence="6" key="1">
    <citation type="journal article" date="2019" name="Int. J. Syst. Evol. Microbiol.">
        <title>The Global Catalogue of Microorganisms (GCM) 10K type strain sequencing project: providing services to taxonomists for standard genome sequencing and annotation.</title>
        <authorList>
            <consortium name="The Broad Institute Genomics Platform"/>
            <consortium name="The Broad Institute Genome Sequencing Center for Infectious Disease"/>
            <person name="Wu L."/>
            <person name="Ma J."/>
        </authorList>
    </citation>
    <scope>NUCLEOTIDE SEQUENCE [LARGE SCALE GENOMIC DNA]</scope>
    <source>
        <strain evidence="6">JCM 17664</strain>
    </source>
</reference>
<keyword evidence="3" id="KW-0648">Protein biosynthesis</keyword>
<keyword evidence="5" id="KW-0396">Initiation factor</keyword>
<comment type="caution">
    <text evidence="5">The sequence shown here is derived from an EMBL/GenBank/DDBJ whole genome shotgun (WGS) entry which is preliminary data.</text>
</comment>
<feature type="domain" description="SUI1" evidence="4">
    <location>
        <begin position="45"/>
        <end position="106"/>
    </location>
</feature>
<dbReference type="GO" id="GO:0003743">
    <property type="term" value="F:translation initiation factor activity"/>
    <property type="evidence" value="ECO:0007669"/>
    <property type="project" value="UniProtKB-KW"/>
</dbReference>
<name>A0ABP8FSN9_9BACT</name>
<dbReference type="Proteomes" id="UP001501207">
    <property type="component" value="Unassembled WGS sequence"/>
</dbReference>
<sequence>MAKKNKSGTGGIVYSTNPDFAFEQESGEQETLPPAQQMLQVKLDTKHRAGKVVTTVAGFTGKSADLETLGRQLKTYCGTGGSVKDGLIIIQGDCRTKITGMLRKAGYGVKTV</sequence>
<dbReference type="CDD" id="cd11567">
    <property type="entry name" value="YciH_like"/>
    <property type="match status" value="1"/>
</dbReference>
<evidence type="ECO:0000256" key="1">
    <source>
        <dbReference type="ARBA" id="ARBA00005422"/>
    </source>
</evidence>
<dbReference type="InterPro" id="IPR001950">
    <property type="entry name" value="SUI1"/>
</dbReference>
<dbReference type="InterPro" id="IPR050318">
    <property type="entry name" value="DENR/SUI1_TIF"/>
</dbReference>
<keyword evidence="2" id="KW-0810">Translation regulation</keyword>
<organism evidence="5 6">
    <name type="scientific">Compostibacter hankyongensis</name>
    <dbReference type="NCBI Taxonomy" id="1007089"/>
    <lineage>
        <taxon>Bacteria</taxon>
        <taxon>Pseudomonadati</taxon>
        <taxon>Bacteroidota</taxon>
        <taxon>Chitinophagia</taxon>
        <taxon>Chitinophagales</taxon>
        <taxon>Chitinophagaceae</taxon>
        <taxon>Compostibacter</taxon>
    </lineage>
</organism>